<dbReference type="Pfam" id="PF00611">
    <property type="entry name" value="FCH"/>
    <property type="match status" value="1"/>
</dbReference>
<evidence type="ECO:0000313" key="2">
    <source>
        <dbReference type="Ensembl" id="ENSSMRP00000026741.1"/>
    </source>
</evidence>
<dbReference type="Proteomes" id="UP000694421">
    <property type="component" value="Unplaced"/>
</dbReference>
<evidence type="ECO:0000313" key="3">
    <source>
        <dbReference type="Proteomes" id="UP000694421"/>
    </source>
</evidence>
<reference evidence="2" key="2">
    <citation type="submission" date="2025-09" db="UniProtKB">
        <authorList>
            <consortium name="Ensembl"/>
        </authorList>
    </citation>
    <scope>IDENTIFICATION</scope>
</reference>
<protein>
    <submittedName>
        <fullName evidence="2">FCH and double SH3 domains 1</fullName>
    </submittedName>
</protein>
<dbReference type="GeneTree" id="ENSGT00510000046732"/>
<sequence length="109" mass="12578">MQPPPRKVKLTQEVKVRLIEQLSSLQNKQQRELELLEDIRSYSKQRSAIEREYGQMALFAYLTETQAYLLRSPPWSAGFAEAGESVPEERLAAWLECCQRLQVGINVIV</sequence>
<dbReference type="AlphaFoldDB" id="A0A8D0E4W2"/>
<reference evidence="2" key="1">
    <citation type="submission" date="2025-08" db="UniProtKB">
        <authorList>
            <consortium name="Ensembl"/>
        </authorList>
    </citation>
    <scope>IDENTIFICATION</scope>
</reference>
<dbReference type="Gene3D" id="1.20.1270.60">
    <property type="entry name" value="Arfaptin homology (AH) domain/BAR domain"/>
    <property type="match status" value="1"/>
</dbReference>
<dbReference type="InterPro" id="IPR001060">
    <property type="entry name" value="FCH_dom"/>
</dbReference>
<evidence type="ECO:0000259" key="1">
    <source>
        <dbReference type="Pfam" id="PF00611"/>
    </source>
</evidence>
<feature type="domain" description="FCH" evidence="1">
    <location>
        <begin position="21"/>
        <end position="55"/>
    </location>
</feature>
<keyword evidence="3" id="KW-1185">Reference proteome</keyword>
<name>A0A8D0E4W2_SALMN</name>
<dbReference type="Ensembl" id="ENSSMRT00000031235.1">
    <property type="protein sequence ID" value="ENSSMRP00000026741.1"/>
    <property type="gene ID" value="ENSSMRG00000020630.1"/>
</dbReference>
<dbReference type="InterPro" id="IPR027267">
    <property type="entry name" value="AH/BAR_dom_sf"/>
</dbReference>
<dbReference type="SUPFAM" id="SSF103657">
    <property type="entry name" value="BAR/IMD domain-like"/>
    <property type="match status" value="1"/>
</dbReference>
<accession>A0A8D0E4W2</accession>
<organism evidence="2 3">
    <name type="scientific">Salvator merianae</name>
    <name type="common">Argentine black and white tegu</name>
    <name type="synonym">Tupinambis merianae</name>
    <dbReference type="NCBI Taxonomy" id="96440"/>
    <lineage>
        <taxon>Eukaryota</taxon>
        <taxon>Metazoa</taxon>
        <taxon>Chordata</taxon>
        <taxon>Craniata</taxon>
        <taxon>Vertebrata</taxon>
        <taxon>Euteleostomi</taxon>
        <taxon>Lepidosauria</taxon>
        <taxon>Squamata</taxon>
        <taxon>Bifurcata</taxon>
        <taxon>Unidentata</taxon>
        <taxon>Episquamata</taxon>
        <taxon>Laterata</taxon>
        <taxon>Teiioidea</taxon>
        <taxon>Teiidae</taxon>
        <taxon>Salvator</taxon>
    </lineage>
</organism>
<proteinExistence type="predicted"/>